<name>C6KIW7_9STRA</name>
<evidence type="ECO:0000256" key="8">
    <source>
        <dbReference type="ARBA" id="ARBA00023134"/>
    </source>
</evidence>
<evidence type="ECO:0000256" key="1">
    <source>
        <dbReference type="ARBA" id="ARBA00004229"/>
    </source>
</evidence>
<dbReference type="NCBIfam" id="NF009373">
    <property type="entry name" value="PRK12736.1"/>
    <property type="match status" value="1"/>
</dbReference>
<feature type="domain" description="Tr-type G" evidence="11">
    <location>
        <begin position="10"/>
        <end position="214"/>
    </location>
</feature>
<proteinExistence type="inferred from homology"/>
<dbReference type="InterPro" id="IPR009001">
    <property type="entry name" value="Transl_elong_EF1A/Init_IF2_C"/>
</dbReference>
<dbReference type="GeneID" id="8097414"/>
<feature type="binding site" evidence="9">
    <location>
        <begin position="136"/>
        <end position="139"/>
    </location>
    <ligand>
        <name>GTP</name>
        <dbReference type="ChEBI" id="CHEBI:37565"/>
    </ligand>
</feature>
<dbReference type="PRINTS" id="PR00315">
    <property type="entry name" value="ELONGATNFCT"/>
</dbReference>
<reference evidence="12" key="1">
    <citation type="journal article" date="2010" name="J. Phycol.">
        <title>Analyses of the complete chloroplast genome sequences of two members of the pelagophyceae: Aureococcus anophagefferens CCMP1984 and Aureoumbra lagunensis CCMP1507.</title>
        <authorList>
            <person name="Ong H.C."/>
            <person name="Wilhelm S.W."/>
            <person name="Gobler C.J."/>
            <person name="Bullerjahn G."/>
            <person name="Jacobs M.A."/>
            <person name="McKay J."/>
            <person name="Sims E.H."/>
            <person name="Gillett W.G."/>
            <person name="Zhou Y."/>
            <person name="Haugen E."/>
            <person name="Rocap G."/>
            <person name="Cattolico R.A."/>
        </authorList>
    </citation>
    <scope>NUCLEOTIDE SEQUENCE</scope>
    <source>
        <strain evidence="12">CCMP 1507</strain>
    </source>
</reference>
<keyword evidence="12" id="KW-0150">Chloroplast</keyword>
<dbReference type="InterPro" id="IPR000795">
    <property type="entry name" value="T_Tr_GTP-bd_dom"/>
</dbReference>
<keyword evidence="5 9" id="KW-0547">Nucleotide-binding</keyword>
<keyword evidence="9" id="KW-0378">Hydrolase</keyword>
<dbReference type="SUPFAM" id="SSF50447">
    <property type="entry name" value="Translation proteins"/>
    <property type="match status" value="1"/>
</dbReference>
<dbReference type="Gene3D" id="2.40.30.10">
    <property type="entry name" value="Translation factors"/>
    <property type="match status" value="2"/>
</dbReference>
<dbReference type="PROSITE" id="PS51722">
    <property type="entry name" value="G_TR_2"/>
    <property type="match status" value="1"/>
</dbReference>
<gene>
    <name evidence="9 12" type="primary">tufA</name>
    <name evidence="12" type="ORF">AulaCp035</name>
</gene>
<dbReference type="FunFam" id="2.40.30.10:FF:000001">
    <property type="entry name" value="Elongation factor Tu"/>
    <property type="match status" value="1"/>
</dbReference>
<dbReference type="GO" id="GO:0000287">
    <property type="term" value="F:magnesium ion binding"/>
    <property type="evidence" value="ECO:0007669"/>
    <property type="project" value="UniProtKB-UniRule"/>
</dbReference>
<feature type="binding site" evidence="9">
    <location>
        <begin position="81"/>
        <end position="85"/>
    </location>
    <ligand>
        <name>GTP</name>
        <dbReference type="ChEBI" id="CHEBI:37565"/>
    </ligand>
</feature>
<dbReference type="InterPro" id="IPR004541">
    <property type="entry name" value="Transl_elong_EFTu/EF1A_bac/org"/>
</dbReference>
<dbReference type="GO" id="GO:0003746">
    <property type="term" value="F:translation elongation factor activity"/>
    <property type="evidence" value="ECO:0007669"/>
    <property type="project" value="UniProtKB-UniRule"/>
</dbReference>
<dbReference type="InterPro" id="IPR033720">
    <property type="entry name" value="EFTU_2"/>
</dbReference>
<dbReference type="Gene3D" id="3.40.50.300">
    <property type="entry name" value="P-loop containing nucleotide triphosphate hydrolases"/>
    <property type="match status" value="1"/>
</dbReference>
<keyword evidence="6 9" id="KW-0251">Elongation factor</keyword>
<feature type="binding site" evidence="9">
    <location>
        <begin position="19"/>
        <end position="26"/>
    </location>
    <ligand>
        <name>GTP</name>
        <dbReference type="ChEBI" id="CHEBI:37565"/>
    </ligand>
</feature>
<dbReference type="GO" id="GO:0003924">
    <property type="term" value="F:GTPase activity"/>
    <property type="evidence" value="ECO:0007669"/>
    <property type="project" value="UniProtKB-UniRule"/>
</dbReference>
<dbReference type="CDD" id="cd01884">
    <property type="entry name" value="EF_Tu"/>
    <property type="match status" value="1"/>
</dbReference>
<evidence type="ECO:0000313" key="12">
    <source>
        <dbReference type="EMBL" id="ACS36923.1"/>
    </source>
</evidence>
<evidence type="ECO:0000256" key="10">
    <source>
        <dbReference type="RuleBase" id="RU000325"/>
    </source>
</evidence>
<dbReference type="PROSITE" id="PS00301">
    <property type="entry name" value="G_TR_1"/>
    <property type="match status" value="1"/>
</dbReference>
<protein>
    <recommendedName>
        <fullName evidence="3 9">Elongation factor Tu, chloroplastic</fullName>
        <shortName evidence="9">EF-Tu</shortName>
        <ecNumber evidence="9">3.6.5.3</ecNumber>
    </recommendedName>
</protein>
<keyword evidence="4 12" id="KW-0934">Plastid</keyword>
<comment type="catalytic activity">
    <reaction evidence="9">
        <text>GTP + H2O = GDP + phosphate + H(+)</text>
        <dbReference type="Rhea" id="RHEA:19669"/>
        <dbReference type="ChEBI" id="CHEBI:15377"/>
        <dbReference type="ChEBI" id="CHEBI:15378"/>
        <dbReference type="ChEBI" id="CHEBI:37565"/>
        <dbReference type="ChEBI" id="CHEBI:43474"/>
        <dbReference type="ChEBI" id="CHEBI:58189"/>
        <dbReference type="EC" id="3.6.5.3"/>
    </reaction>
</comment>
<dbReference type="CDD" id="cd03697">
    <property type="entry name" value="EFTU_II"/>
    <property type="match status" value="1"/>
</dbReference>
<comment type="subcellular location">
    <subcellularLocation>
        <location evidence="1 9">Plastid</location>
        <location evidence="1 9">Chloroplast</location>
    </subcellularLocation>
</comment>
<evidence type="ECO:0000256" key="9">
    <source>
        <dbReference type="HAMAP-Rule" id="MF_00118"/>
    </source>
</evidence>
<dbReference type="SUPFAM" id="SSF52540">
    <property type="entry name" value="P-loop containing nucleoside triphosphate hydrolases"/>
    <property type="match status" value="1"/>
</dbReference>
<comment type="function">
    <text evidence="9">GTP hydrolase that promotes the GTP-dependent binding of aminoacyl-tRNA to the A-site of ribosomes during protein biosynthesis.</text>
</comment>
<dbReference type="NCBIfam" id="NF000766">
    <property type="entry name" value="PRK00049.1"/>
    <property type="match status" value="1"/>
</dbReference>
<dbReference type="SUPFAM" id="SSF50465">
    <property type="entry name" value="EF-Tu/eEF-1alpha/eIF2-gamma C-terminal domain"/>
    <property type="match status" value="1"/>
</dbReference>
<dbReference type="NCBIfam" id="TIGR00485">
    <property type="entry name" value="EF-Tu"/>
    <property type="match status" value="1"/>
</dbReference>
<evidence type="ECO:0000259" key="11">
    <source>
        <dbReference type="PROSITE" id="PS51722"/>
    </source>
</evidence>
<keyword evidence="9" id="KW-0479">Metal-binding</keyword>
<dbReference type="Pfam" id="PF03144">
    <property type="entry name" value="GTP_EFTU_D2"/>
    <property type="match status" value="1"/>
</dbReference>
<dbReference type="CDD" id="cd03707">
    <property type="entry name" value="EFTU_III"/>
    <property type="match status" value="1"/>
</dbReference>
<dbReference type="Pfam" id="PF03143">
    <property type="entry name" value="GTP_EFTU_D3"/>
    <property type="match status" value="1"/>
</dbReference>
<dbReference type="NCBIfam" id="TIGR00231">
    <property type="entry name" value="small_GTP"/>
    <property type="match status" value="1"/>
</dbReference>
<dbReference type="InterPro" id="IPR041709">
    <property type="entry name" value="EF-Tu_GTP-bd"/>
</dbReference>
<comment type="function">
    <text evidence="10">This protein promotes the GTP-dependent binding of aminoacyl-tRNA to the A-site of ribosomes during protein biosynthesis.</text>
</comment>
<dbReference type="HAMAP" id="MF_00118_B">
    <property type="entry name" value="EF_Tu_B"/>
    <property type="match status" value="1"/>
</dbReference>
<dbReference type="InterPro" id="IPR009000">
    <property type="entry name" value="Transl_B-barrel_sf"/>
</dbReference>
<organism evidence="12">
    <name type="scientific">Aureoumbra lagunensis</name>
    <dbReference type="NCBI Taxonomy" id="44058"/>
    <lineage>
        <taxon>Eukaryota</taxon>
        <taxon>Sar</taxon>
        <taxon>Stramenopiles</taxon>
        <taxon>Ochrophyta</taxon>
        <taxon>Pelagophyceae</taxon>
        <taxon>Pelagomonadales</taxon>
        <taxon>Aureoumbra</taxon>
    </lineage>
</organism>
<dbReference type="NCBIfam" id="NF009372">
    <property type="entry name" value="PRK12735.1"/>
    <property type="match status" value="1"/>
</dbReference>
<dbReference type="PANTHER" id="PTHR43721">
    <property type="entry name" value="ELONGATION FACTOR TU-RELATED"/>
    <property type="match status" value="1"/>
</dbReference>
<feature type="binding site" evidence="9">
    <location>
        <position position="26"/>
    </location>
    <ligand>
        <name>Mg(2+)</name>
        <dbReference type="ChEBI" id="CHEBI:18420"/>
    </ligand>
</feature>
<comment type="similarity">
    <text evidence="2 9 10">Belongs to the TRAFAC class translation factor GTPase superfamily. Classic translation factor GTPase family. EF-Tu/EF-1A subfamily.</text>
</comment>
<dbReference type="GO" id="GO:0005829">
    <property type="term" value="C:cytosol"/>
    <property type="evidence" value="ECO:0007669"/>
    <property type="project" value="TreeGrafter"/>
</dbReference>
<dbReference type="InterPro" id="IPR050055">
    <property type="entry name" value="EF-Tu_GTPase"/>
</dbReference>
<dbReference type="InterPro" id="IPR027417">
    <property type="entry name" value="P-loop_NTPase"/>
</dbReference>
<evidence type="ECO:0000256" key="3">
    <source>
        <dbReference type="ARBA" id="ARBA00021392"/>
    </source>
</evidence>
<dbReference type="FunFam" id="3.40.50.300:FF:000003">
    <property type="entry name" value="Elongation factor Tu"/>
    <property type="match status" value="1"/>
</dbReference>
<dbReference type="InterPro" id="IPR031157">
    <property type="entry name" value="G_TR_CS"/>
</dbReference>
<geneLocation type="chloroplast" evidence="12"/>
<dbReference type="AlphaFoldDB" id="C6KIW7"/>
<dbReference type="PANTHER" id="PTHR43721:SF22">
    <property type="entry name" value="ELONGATION FACTOR TU, MITOCHONDRIAL"/>
    <property type="match status" value="1"/>
</dbReference>
<evidence type="ECO:0000256" key="5">
    <source>
        <dbReference type="ARBA" id="ARBA00022741"/>
    </source>
</evidence>
<evidence type="ECO:0000256" key="4">
    <source>
        <dbReference type="ARBA" id="ARBA00022640"/>
    </source>
</evidence>
<keyword evidence="7 9" id="KW-0648">Protein biosynthesis</keyword>
<accession>C6KIW7</accession>
<keyword evidence="9" id="KW-0460">Magnesium</keyword>
<dbReference type="EC" id="3.6.5.3" evidence="9"/>
<dbReference type="EMBL" id="GQ231542">
    <property type="protein sequence ID" value="ACS36923.1"/>
    <property type="molecule type" value="Genomic_DNA"/>
</dbReference>
<dbReference type="InterPro" id="IPR004160">
    <property type="entry name" value="Transl_elong_EFTu/EF1A_C"/>
</dbReference>
<keyword evidence="8 9" id="KW-0342">GTP-binding</keyword>
<dbReference type="GO" id="GO:0005525">
    <property type="term" value="F:GTP binding"/>
    <property type="evidence" value="ECO:0007669"/>
    <property type="project" value="UniProtKB-UniRule"/>
</dbReference>
<evidence type="ECO:0000256" key="7">
    <source>
        <dbReference type="ARBA" id="ARBA00022917"/>
    </source>
</evidence>
<evidence type="ECO:0000256" key="2">
    <source>
        <dbReference type="ARBA" id="ARBA00007249"/>
    </source>
</evidence>
<dbReference type="GO" id="GO:0009507">
    <property type="term" value="C:chloroplast"/>
    <property type="evidence" value="ECO:0007669"/>
    <property type="project" value="UniProtKB-SubCell"/>
</dbReference>
<dbReference type="RefSeq" id="YP_003002211.1">
    <property type="nucleotide sequence ID" value="NC_012903.1"/>
</dbReference>
<evidence type="ECO:0000256" key="6">
    <source>
        <dbReference type="ARBA" id="ARBA00022768"/>
    </source>
</evidence>
<dbReference type="InterPro" id="IPR004161">
    <property type="entry name" value="EFTu-like_2"/>
</dbReference>
<sequence>MAREKFERSKPHINIGTIGHVDHGKTTLTAAITMTLALAGGGTAKNYEDIDAAPEERARGITINTAHVEYETEKRHYAHVDCPGHADYVKNMITGAAQMDGAILVCSAADGPMPQTREHILLSKQVGVPHIVVFLNKEDQVDDEELLELVELEVRELLSNYDFPGDDIPCVSGSALMAIEAISEKSTISRGDDKWVDKIFALMDAVDEYIPTPVRDTEKTFLMAIEDAFSITGRGTVATGRIERGIVKVGETVEIVGLGDTRQTTVTGIEMFQKTLEEGFAGDNVGLLLRGIQKTDIQRGMVLAKEGSITPHTEFEAEVYILTKEEGGRHTPFFTGYRPQFYVRTTDVTGSIKQFTADDGTAVEMVMPGDRIKMTAELISAIAVEDGMRFAIREGGRTIGAGVVSKIVT</sequence>
<dbReference type="InterPro" id="IPR005225">
    <property type="entry name" value="Small_GTP-bd"/>
</dbReference>
<dbReference type="Pfam" id="PF00009">
    <property type="entry name" value="GTP_EFTU"/>
    <property type="match status" value="1"/>
</dbReference>